<keyword evidence="1" id="KW-0813">Transport</keyword>
<evidence type="ECO:0000256" key="3">
    <source>
        <dbReference type="ARBA" id="ARBA00022723"/>
    </source>
</evidence>
<gene>
    <name evidence="5" type="ORF">PQU98_08630</name>
</gene>
<dbReference type="InterPro" id="IPR001486">
    <property type="entry name" value="Hemoglobin_trunc"/>
</dbReference>
<dbReference type="InterPro" id="IPR012292">
    <property type="entry name" value="Globin/Proto"/>
</dbReference>
<protein>
    <submittedName>
        <fullName evidence="5">Group III truncated hemoglobin</fullName>
    </submittedName>
</protein>
<reference evidence="5 6" key="1">
    <citation type="submission" date="2023-01" db="EMBL/GenBank/DDBJ databases">
        <title>Novel species of the genus Asticcacaulis isolated from rivers.</title>
        <authorList>
            <person name="Lu H."/>
        </authorList>
    </citation>
    <scope>NUCLEOTIDE SEQUENCE [LARGE SCALE GENOMIC DNA]</scope>
    <source>
        <strain evidence="5 6">LKC15W</strain>
    </source>
</reference>
<dbReference type="Gene3D" id="1.10.490.10">
    <property type="entry name" value="Globins"/>
    <property type="match status" value="1"/>
</dbReference>
<evidence type="ECO:0000313" key="5">
    <source>
        <dbReference type="EMBL" id="MDC7676193.1"/>
    </source>
</evidence>
<evidence type="ECO:0000256" key="2">
    <source>
        <dbReference type="ARBA" id="ARBA00022617"/>
    </source>
</evidence>
<dbReference type="Pfam" id="PF01152">
    <property type="entry name" value="Bac_globin"/>
    <property type="match status" value="1"/>
</dbReference>
<name>A0ABT5HJM1_9CAUL</name>
<accession>A0ABT5HJM1</accession>
<dbReference type="EMBL" id="JAQQKV010000002">
    <property type="protein sequence ID" value="MDC7676193.1"/>
    <property type="molecule type" value="Genomic_DNA"/>
</dbReference>
<keyword evidence="4" id="KW-0408">Iron</keyword>
<dbReference type="InterPro" id="IPR009050">
    <property type="entry name" value="Globin-like_sf"/>
</dbReference>
<comment type="caution">
    <text evidence="5">The sequence shown here is derived from an EMBL/GenBank/DDBJ whole genome shotgun (WGS) entry which is preliminary data.</text>
</comment>
<proteinExistence type="predicted"/>
<evidence type="ECO:0000313" key="6">
    <source>
        <dbReference type="Proteomes" id="UP001218579"/>
    </source>
</evidence>
<dbReference type="Proteomes" id="UP001218579">
    <property type="component" value="Unassembled WGS sequence"/>
</dbReference>
<dbReference type="RefSeq" id="WP_272744542.1">
    <property type="nucleotide sequence ID" value="NZ_JAQQKV010000002.1"/>
</dbReference>
<keyword evidence="2" id="KW-0349">Heme</keyword>
<keyword evidence="3" id="KW-0479">Metal-binding</keyword>
<evidence type="ECO:0000256" key="1">
    <source>
        <dbReference type="ARBA" id="ARBA00022448"/>
    </source>
</evidence>
<dbReference type="SUPFAM" id="SSF46458">
    <property type="entry name" value="Globin-like"/>
    <property type="match status" value="1"/>
</dbReference>
<sequence>MAELLFKMDEVRGLVEDFYGRVRLDDLIGPVFEGAVHDWPEHFDNLTLFWMTITNGAHPDIPAYKGRPMAKHFPLDLNPAMFERWLELWVATTGERFDALRAEILREKAYRIGQSFQAALFFKPEFMSKG</sequence>
<dbReference type="CDD" id="cd08916">
    <property type="entry name" value="TrHb3_P"/>
    <property type="match status" value="1"/>
</dbReference>
<evidence type="ECO:0000256" key="4">
    <source>
        <dbReference type="ARBA" id="ARBA00023004"/>
    </source>
</evidence>
<keyword evidence="6" id="KW-1185">Reference proteome</keyword>
<organism evidence="5 6">
    <name type="scientific">Asticcacaulis machinosus</name>
    <dbReference type="NCBI Taxonomy" id="2984211"/>
    <lineage>
        <taxon>Bacteria</taxon>
        <taxon>Pseudomonadati</taxon>
        <taxon>Pseudomonadota</taxon>
        <taxon>Alphaproteobacteria</taxon>
        <taxon>Caulobacterales</taxon>
        <taxon>Caulobacteraceae</taxon>
        <taxon>Asticcacaulis</taxon>
    </lineage>
</organism>